<evidence type="ECO:0000313" key="3">
    <source>
        <dbReference type="Proteomes" id="UP001589865"/>
    </source>
</evidence>
<sequence length="352" mass="39399">MSQDEQASQERAETWEERKRAFELALVGGDADSPPLPGMRNTTQELMNALWGTHLQLTQVHEEFFSARYGTDIPDILRPFFPGAPQPKDGKITTAEAEAIGSALDEIFAKRPPDLVERYQRLGAQMTSLQREFSILTRAKFVNLPEETLRLCWERTRNPIFVWLALRRAILITPGRAVGRTVEVETLIPGWCAEYLLQASFGIVDLSEGQNPFRSASDREEPWQFARNFTRLGRLLDDAPKASKPNPMDSMLALLGFTGDAGWNAFTAYAAEVSKISAWFTFEILKATGTKSKDALSLLMEEFQVSDPSHMRRKIREGQRLVAPLVAKPAAAGEQRGSRQDGRGEAEEEVGE</sequence>
<feature type="compositionally biased region" description="Basic and acidic residues" evidence="1">
    <location>
        <begin position="336"/>
        <end position="345"/>
    </location>
</feature>
<comment type="caution">
    <text evidence="2">The sequence shown here is derived from an EMBL/GenBank/DDBJ whole genome shotgun (WGS) entry which is preliminary data.</text>
</comment>
<evidence type="ECO:0000256" key="1">
    <source>
        <dbReference type="SAM" id="MobiDB-lite"/>
    </source>
</evidence>
<evidence type="ECO:0000313" key="2">
    <source>
        <dbReference type="EMBL" id="MFC0409765.1"/>
    </source>
</evidence>
<proteinExistence type="predicted"/>
<dbReference type="EMBL" id="JBHLUN010000010">
    <property type="protein sequence ID" value="MFC0409765.1"/>
    <property type="molecule type" value="Genomic_DNA"/>
</dbReference>
<dbReference type="RefSeq" id="WP_377045509.1">
    <property type="nucleotide sequence ID" value="NZ_JBHLUN010000010.1"/>
</dbReference>
<dbReference type="Proteomes" id="UP001589865">
    <property type="component" value="Unassembled WGS sequence"/>
</dbReference>
<reference evidence="2 3" key="1">
    <citation type="submission" date="2024-09" db="EMBL/GenBank/DDBJ databases">
        <authorList>
            <person name="Sun Q."/>
            <person name="Mori K."/>
        </authorList>
    </citation>
    <scope>NUCLEOTIDE SEQUENCE [LARGE SCALE GENOMIC DNA]</scope>
    <source>
        <strain evidence="2 3">TBRC 5777</strain>
    </source>
</reference>
<gene>
    <name evidence="2" type="ORF">ACFFGY_16045</name>
</gene>
<feature type="region of interest" description="Disordered" evidence="1">
    <location>
        <begin position="326"/>
        <end position="352"/>
    </location>
</feature>
<keyword evidence="3" id="KW-1185">Reference proteome</keyword>
<protein>
    <submittedName>
        <fullName evidence="2">Uncharacterized protein</fullName>
    </submittedName>
</protein>
<accession>A0ABV6JWM5</accession>
<organism evidence="2 3">
    <name type="scientific">Roseomonas elaeocarpi</name>
    <dbReference type="NCBI Taxonomy" id="907779"/>
    <lineage>
        <taxon>Bacteria</taxon>
        <taxon>Pseudomonadati</taxon>
        <taxon>Pseudomonadota</taxon>
        <taxon>Alphaproteobacteria</taxon>
        <taxon>Acetobacterales</taxon>
        <taxon>Roseomonadaceae</taxon>
        <taxon>Roseomonas</taxon>
    </lineage>
</organism>
<name>A0ABV6JWM5_9PROT</name>